<keyword evidence="1 3" id="KW-0378">Hydrolase</keyword>
<dbReference type="InterPro" id="IPR003010">
    <property type="entry name" value="C-N_Hydrolase"/>
</dbReference>
<evidence type="ECO:0000313" key="3">
    <source>
        <dbReference type="EMBL" id="RVU30832.1"/>
    </source>
</evidence>
<proteinExistence type="predicted"/>
<feature type="domain" description="CN hydrolase" evidence="2">
    <location>
        <begin position="1"/>
        <end position="242"/>
    </location>
</feature>
<dbReference type="Pfam" id="PF00795">
    <property type="entry name" value="CN_hydrolase"/>
    <property type="match status" value="1"/>
</dbReference>
<reference evidence="3 4" key="1">
    <citation type="submission" date="2019-01" db="EMBL/GenBank/DDBJ databases">
        <authorList>
            <person name="Chen W.-M."/>
        </authorList>
    </citation>
    <scope>NUCLEOTIDE SEQUENCE [LARGE SCALE GENOMIC DNA]</scope>
    <source>
        <strain evidence="3 4">HPM-16</strain>
    </source>
</reference>
<sequence>MISGPSVKANLAQAEQLIAQAASAGADLVVLPENFALFDSQGLLSLAQSEATHHQVYDWLSEQAATHNVCLVGGSTPVLSPDPQRVLSRQWVFSAAGELLQHYDKRHLFDANIDDAQSGYRESDFIAPGDDLAVVEDVACIGLSICYDVRFSEHYHRLRRAGAEVLVVPSAFTQVTTRAHWEVLLRARAVETQCFVIGANQGGQHSETRITGGHSMIVDPWGEVLACCSEQGEEVVVARLSAQRLTEVRERMPVLAHRRDAFI</sequence>
<name>A0A437Q8F7_9GAMM</name>
<dbReference type="PANTHER" id="PTHR23088:SF27">
    <property type="entry name" value="DEAMINATED GLUTATHIONE AMIDASE"/>
    <property type="match status" value="1"/>
</dbReference>
<protein>
    <submittedName>
        <fullName evidence="3">Carbon-nitrogen hydrolase family protein</fullName>
    </submittedName>
</protein>
<dbReference type="AlphaFoldDB" id="A0A437Q8F7"/>
<evidence type="ECO:0000259" key="2">
    <source>
        <dbReference type="PROSITE" id="PS50263"/>
    </source>
</evidence>
<dbReference type="GO" id="GO:0016811">
    <property type="term" value="F:hydrolase activity, acting on carbon-nitrogen (but not peptide) bonds, in linear amides"/>
    <property type="evidence" value="ECO:0007669"/>
    <property type="project" value="InterPro"/>
</dbReference>
<dbReference type="CDD" id="cd07572">
    <property type="entry name" value="nit"/>
    <property type="match status" value="1"/>
</dbReference>
<organism evidence="3 4">
    <name type="scientific">Neptunomonas marina</name>
    <dbReference type="NCBI Taxonomy" id="1815562"/>
    <lineage>
        <taxon>Bacteria</taxon>
        <taxon>Pseudomonadati</taxon>
        <taxon>Pseudomonadota</taxon>
        <taxon>Gammaproteobacteria</taxon>
        <taxon>Oceanospirillales</taxon>
        <taxon>Oceanospirillaceae</taxon>
        <taxon>Neptunomonas</taxon>
    </lineage>
</organism>
<dbReference type="SUPFAM" id="SSF56317">
    <property type="entry name" value="Carbon-nitrogen hydrolase"/>
    <property type="match status" value="1"/>
</dbReference>
<dbReference type="Gene3D" id="3.60.110.10">
    <property type="entry name" value="Carbon-nitrogen hydrolase"/>
    <property type="match status" value="1"/>
</dbReference>
<dbReference type="InterPro" id="IPR036526">
    <property type="entry name" value="C-N_Hydrolase_sf"/>
</dbReference>
<accession>A0A437Q8F7</accession>
<keyword evidence="4" id="KW-1185">Reference proteome</keyword>
<dbReference type="PANTHER" id="PTHR23088">
    <property type="entry name" value="NITRILASE-RELATED"/>
    <property type="match status" value="1"/>
</dbReference>
<gene>
    <name evidence="3" type="ORF">EOE65_10215</name>
</gene>
<evidence type="ECO:0000256" key="1">
    <source>
        <dbReference type="ARBA" id="ARBA00022801"/>
    </source>
</evidence>
<dbReference type="InterPro" id="IPR045254">
    <property type="entry name" value="Nit1/2_C-N_Hydrolase"/>
</dbReference>
<dbReference type="Proteomes" id="UP000282818">
    <property type="component" value="Unassembled WGS sequence"/>
</dbReference>
<evidence type="ECO:0000313" key="4">
    <source>
        <dbReference type="Proteomes" id="UP000282818"/>
    </source>
</evidence>
<dbReference type="EMBL" id="SACQ01000004">
    <property type="protein sequence ID" value="RVU30832.1"/>
    <property type="molecule type" value="Genomic_DNA"/>
</dbReference>
<dbReference type="PROSITE" id="PS50263">
    <property type="entry name" value="CN_HYDROLASE"/>
    <property type="match status" value="1"/>
</dbReference>
<comment type="caution">
    <text evidence="3">The sequence shown here is derived from an EMBL/GenBank/DDBJ whole genome shotgun (WGS) entry which is preliminary data.</text>
</comment>